<organism evidence="2 3">
    <name type="scientific">Oxynema aestuarii AP17</name>
    <dbReference type="NCBI Taxonomy" id="2064643"/>
    <lineage>
        <taxon>Bacteria</taxon>
        <taxon>Bacillati</taxon>
        <taxon>Cyanobacteriota</taxon>
        <taxon>Cyanophyceae</taxon>
        <taxon>Oscillatoriophycideae</taxon>
        <taxon>Oscillatoriales</taxon>
        <taxon>Oscillatoriaceae</taxon>
        <taxon>Oxynema</taxon>
        <taxon>Oxynema aestuarii</taxon>
    </lineage>
</organism>
<evidence type="ECO:0000256" key="1">
    <source>
        <dbReference type="SAM" id="MobiDB-lite"/>
    </source>
</evidence>
<dbReference type="Proteomes" id="UP000500857">
    <property type="component" value="Chromosome"/>
</dbReference>
<keyword evidence="3" id="KW-1185">Reference proteome</keyword>
<evidence type="ECO:0000313" key="3">
    <source>
        <dbReference type="Proteomes" id="UP000500857"/>
    </source>
</evidence>
<accession>A0A6H1U0S6</accession>
<dbReference type="KEGG" id="oxy:HCG48_18120"/>
<evidence type="ECO:0000313" key="2">
    <source>
        <dbReference type="EMBL" id="QIZ72255.1"/>
    </source>
</evidence>
<gene>
    <name evidence="2" type="ORF">HCG48_18120</name>
</gene>
<sequence>MKQQSDRPTPPKQPRPLILALMLTGVLFWDANFNNTNSARASPDPIRIARKLVKNTSTILKYYKEVIHLDLAVGEAVFADLSQKTGLPPEQFEITDRQKRVWPDRCLGLGSNPSLCPSEAVEGWRLEISHRWIYRTDLLGRAIALENPEASQPSPKTGYAEEKDGAK</sequence>
<proteinExistence type="predicted"/>
<reference evidence="2 3" key="1">
    <citation type="submission" date="2020-04" db="EMBL/GenBank/DDBJ databases">
        <authorList>
            <person name="Basu S."/>
            <person name="Maruthanayagam V."/>
            <person name="Chakraborty S."/>
            <person name="Pramanik A."/>
            <person name="Mukherjee J."/>
            <person name="Brink B."/>
        </authorList>
    </citation>
    <scope>NUCLEOTIDE SEQUENCE [LARGE SCALE GENOMIC DNA]</scope>
    <source>
        <strain evidence="2 3">AP17</strain>
    </source>
</reference>
<dbReference type="EMBL" id="CP051167">
    <property type="protein sequence ID" value="QIZ72255.1"/>
    <property type="molecule type" value="Genomic_DNA"/>
</dbReference>
<dbReference type="RefSeq" id="WP_168570404.1">
    <property type="nucleotide sequence ID" value="NZ_CP051167.1"/>
</dbReference>
<name>A0A6H1U0S6_9CYAN</name>
<dbReference type="AlphaFoldDB" id="A0A6H1U0S6"/>
<protein>
    <submittedName>
        <fullName evidence="2">Uncharacterized protein</fullName>
    </submittedName>
</protein>
<feature type="region of interest" description="Disordered" evidence="1">
    <location>
        <begin position="146"/>
        <end position="167"/>
    </location>
</feature>